<keyword evidence="3" id="KW-1185">Reference proteome</keyword>
<dbReference type="Proteomes" id="UP000639643">
    <property type="component" value="Unassembled WGS sequence"/>
</dbReference>
<proteinExistence type="predicted"/>
<evidence type="ECO:0000313" key="3">
    <source>
        <dbReference type="Proteomes" id="UP000639643"/>
    </source>
</evidence>
<reference evidence="2" key="1">
    <citation type="journal article" date="2020" name="Phytopathology">
        <title>Genome Sequence Resources of Colletotrichum truncatum, C. plurivorum, C. musicola, and C. sojae: Four Species Pathogenic to Soybean (Glycine max).</title>
        <authorList>
            <person name="Rogerio F."/>
            <person name="Boufleur T.R."/>
            <person name="Ciampi-Guillardi M."/>
            <person name="Sukno S.A."/>
            <person name="Thon M.R."/>
            <person name="Massola Junior N.S."/>
            <person name="Baroncelli R."/>
        </authorList>
    </citation>
    <scope>NUCLEOTIDE SEQUENCE</scope>
    <source>
        <strain evidence="2">LFN0074</strain>
    </source>
</reference>
<sequence>MEVWKTFFDEADSDSDDDDTLRVPSPKGPQTRSQAPAPTTATSRAQQRLRDIDPAFADTARWLDEMNDQSRYYFRLSMTNG</sequence>
<accession>A0A8H6MZQ4</accession>
<feature type="compositionally biased region" description="Polar residues" evidence="1">
    <location>
        <begin position="28"/>
        <end position="46"/>
    </location>
</feature>
<protein>
    <submittedName>
        <fullName evidence="2">Uncharacterized protein</fullName>
    </submittedName>
</protein>
<feature type="compositionally biased region" description="Acidic residues" evidence="1">
    <location>
        <begin position="9"/>
        <end position="19"/>
    </location>
</feature>
<feature type="region of interest" description="Disordered" evidence="1">
    <location>
        <begin position="8"/>
        <end position="49"/>
    </location>
</feature>
<evidence type="ECO:0000256" key="1">
    <source>
        <dbReference type="SAM" id="MobiDB-lite"/>
    </source>
</evidence>
<dbReference type="EMBL" id="WIGM01000714">
    <property type="protein sequence ID" value="KAF6814982.1"/>
    <property type="molecule type" value="Genomic_DNA"/>
</dbReference>
<gene>
    <name evidence="2" type="ORF">CMUS01_12542</name>
</gene>
<organism evidence="2 3">
    <name type="scientific">Colletotrichum musicola</name>
    <dbReference type="NCBI Taxonomy" id="2175873"/>
    <lineage>
        <taxon>Eukaryota</taxon>
        <taxon>Fungi</taxon>
        <taxon>Dikarya</taxon>
        <taxon>Ascomycota</taxon>
        <taxon>Pezizomycotina</taxon>
        <taxon>Sordariomycetes</taxon>
        <taxon>Hypocreomycetidae</taxon>
        <taxon>Glomerellales</taxon>
        <taxon>Glomerellaceae</taxon>
        <taxon>Colletotrichum</taxon>
        <taxon>Colletotrichum orchidearum species complex</taxon>
    </lineage>
</organism>
<dbReference type="AlphaFoldDB" id="A0A8H6MZQ4"/>
<evidence type="ECO:0000313" key="2">
    <source>
        <dbReference type="EMBL" id="KAF6814982.1"/>
    </source>
</evidence>
<comment type="caution">
    <text evidence="2">The sequence shown here is derived from an EMBL/GenBank/DDBJ whole genome shotgun (WGS) entry which is preliminary data.</text>
</comment>
<name>A0A8H6MZQ4_9PEZI</name>